<keyword evidence="7" id="KW-0139">CF(1)</keyword>
<keyword evidence="11" id="KW-1185">Reference proteome</keyword>
<evidence type="ECO:0000256" key="9">
    <source>
        <dbReference type="SAM" id="Phobius"/>
    </source>
</evidence>
<evidence type="ECO:0000313" key="10">
    <source>
        <dbReference type="EMBL" id="RZC59257.1"/>
    </source>
</evidence>
<keyword evidence="8" id="KW-0066">ATP synthesis</keyword>
<evidence type="ECO:0000256" key="2">
    <source>
        <dbReference type="ARBA" id="ARBA00007681"/>
    </source>
</evidence>
<feature type="transmembrane region" description="Helical" evidence="9">
    <location>
        <begin position="24"/>
        <end position="48"/>
    </location>
</feature>
<gene>
    <name evidence="10" type="ORF">C5167_006556</name>
</gene>
<evidence type="ECO:0000256" key="6">
    <source>
        <dbReference type="ARBA" id="ARBA00023136"/>
    </source>
</evidence>
<evidence type="ECO:0000256" key="1">
    <source>
        <dbReference type="ARBA" id="ARBA00004170"/>
    </source>
</evidence>
<keyword evidence="6 9" id="KW-0472">Membrane</keyword>
<dbReference type="EMBL" id="CM010718">
    <property type="protein sequence ID" value="RZC59257.1"/>
    <property type="molecule type" value="Genomic_DNA"/>
</dbReference>
<dbReference type="AlphaFoldDB" id="A0A4Y7JEL3"/>
<evidence type="ECO:0000313" key="11">
    <source>
        <dbReference type="Proteomes" id="UP000316621"/>
    </source>
</evidence>
<evidence type="ECO:0000256" key="3">
    <source>
        <dbReference type="ARBA" id="ARBA00022448"/>
    </source>
</evidence>
<accession>A0A4Y7JEL3</accession>
<comment type="similarity">
    <text evidence="2">Belongs to the ATPase gamma chain family.</text>
</comment>
<keyword evidence="3" id="KW-0813">Transport</keyword>
<dbReference type="STRING" id="3469.A0A4Y7JEL3"/>
<dbReference type="InterPro" id="IPR035968">
    <property type="entry name" value="ATP_synth_F1_ATPase_gsu"/>
</dbReference>
<comment type="subcellular location">
    <subcellularLocation>
        <location evidence="1">Membrane</location>
        <topology evidence="1">Peripheral membrane protein</topology>
    </subcellularLocation>
</comment>
<evidence type="ECO:0000256" key="4">
    <source>
        <dbReference type="ARBA" id="ARBA00022781"/>
    </source>
</evidence>
<name>A0A4Y7JEL3_PAPSO</name>
<reference evidence="10 11" key="1">
    <citation type="journal article" date="2018" name="Science">
        <title>The opium poppy genome and morphinan production.</title>
        <authorList>
            <person name="Guo L."/>
            <person name="Winzer T."/>
            <person name="Yang X."/>
            <person name="Li Y."/>
            <person name="Ning Z."/>
            <person name="He Z."/>
            <person name="Teodor R."/>
            <person name="Lu Y."/>
            <person name="Bowser T.A."/>
            <person name="Graham I.A."/>
            <person name="Ye K."/>
        </authorList>
    </citation>
    <scope>NUCLEOTIDE SEQUENCE [LARGE SCALE GENOMIC DNA]</scope>
    <source>
        <strain evidence="11">cv. HN1</strain>
        <tissue evidence="10">Leaves</tissue>
    </source>
</reference>
<dbReference type="Proteomes" id="UP000316621">
    <property type="component" value="Chromosome 4"/>
</dbReference>
<sequence>MVVNLIISSCSSSSGRSQQLKLQFIFSSGFVLLNRIMFYGCYPMFFLLKLPQEALRVLDIIVRQLAAECWEVVRPCQFEKHAVDTNEHPANLGLINFFSCVSWFSTFRSVFLGNLSDTNRPVSTFLQCNAKAIGSGSEGAESIRINVILENACSEQRARMSAMDSTSRNDEDMLDHVTLTYNREHNVRKSAKEMHTTGTGNTTIYPLATTKSIGAGFPLSGQLITVAQVSISSFDNVHGMVHHYEVGISSSSSSKFMILLFNQ</sequence>
<keyword evidence="9" id="KW-0812">Transmembrane</keyword>
<keyword evidence="9" id="KW-1133">Transmembrane helix</keyword>
<evidence type="ECO:0000256" key="8">
    <source>
        <dbReference type="ARBA" id="ARBA00023310"/>
    </source>
</evidence>
<proteinExistence type="inferred from homology"/>
<dbReference type="GO" id="GO:0046933">
    <property type="term" value="F:proton-transporting ATP synthase activity, rotational mechanism"/>
    <property type="evidence" value="ECO:0007669"/>
    <property type="project" value="InterPro"/>
</dbReference>
<dbReference type="Gramene" id="RZC59257">
    <property type="protein sequence ID" value="RZC59257"/>
    <property type="gene ID" value="C5167_006556"/>
</dbReference>
<dbReference type="GO" id="GO:0045259">
    <property type="term" value="C:proton-transporting ATP synthase complex"/>
    <property type="evidence" value="ECO:0007669"/>
    <property type="project" value="UniProtKB-KW"/>
</dbReference>
<organism evidence="10 11">
    <name type="scientific">Papaver somniferum</name>
    <name type="common">Opium poppy</name>
    <dbReference type="NCBI Taxonomy" id="3469"/>
    <lineage>
        <taxon>Eukaryota</taxon>
        <taxon>Viridiplantae</taxon>
        <taxon>Streptophyta</taxon>
        <taxon>Embryophyta</taxon>
        <taxon>Tracheophyta</taxon>
        <taxon>Spermatophyta</taxon>
        <taxon>Magnoliopsida</taxon>
        <taxon>Ranunculales</taxon>
        <taxon>Papaveraceae</taxon>
        <taxon>Papaveroideae</taxon>
        <taxon>Papaver</taxon>
    </lineage>
</organism>
<evidence type="ECO:0000256" key="5">
    <source>
        <dbReference type="ARBA" id="ARBA00023065"/>
    </source>
</evidence>
<dbReference type="SUPFAM" id="SSF52943">
    <property type="entry name" value="ATP synthase (F1-ATPase), gamma subunit"/>
    <property type="match status" value="1"/>
</dbReference>
<dbReference type="Gene3D" id="1.10.287.80">
    <property type="entry name" value="ATP synthase, gamma subunit, helix hairpin domain"/>
    <property type="match status" value="1"/>
</dbReference>
<keyword evidence="4" id="KW-0375">Hydrogen ion transport</keyword>
<protein>
    <submittedName>
        <fullName evidence="10">Uncharacterized protein</fullName>
    </submittedName>
</protein>
<keyword evidence="5" id="KW-0406">Ion transport</keyword>
<evidence type="ECO:0000256" key="7">
    <source>
        <dbReference type="ARBA" id="ARBA00023196"/>
    </source>
</evidence>